<evidence type="ECO:0000259" key="8">
    <source>
        <dbReference type="Pfam" id="PF04904"/>
    </source>
</evidence>
<dbReference type="Gene3D" id="1.20.120.2010">
    <property type="entry name" value="NAB conserved domain 2"/>
    <property type="match status" value="1"/>
</dbReference>
<dbReference type="GO" id="GO:0003712">
    <property type="term" value="F:transcription coregulator activity"/>
    <property type="evidence" value="ECO:0007669"/>
    <property type="project" value="InterPro"/>
</dbReference>
<evidence type="ECO:0000256" key="7">
    <source>
        <dbReference type="SAM" id="MobiDB-lite"/>
    </source>
</evidence>
<gene>
    <name evidence="10" type="ORF">WR25_03890</name>
</gene>
<dbReference type="Proteomes" id="UP000218231">
    <property type="component" value="Unassembled WGS sequence"/>
</dbReference>
<feature type="compositionally biased region" description="Low complexity" evidence="7">
    <location>
        <begin position="494"/>
        <end position="505"/>
    </location>
</feature>
<dbReference type="InterPro" id="IPR039040">
    <property type="entry name" value="NAB_fam"/>
</dbReference>
<keyword evidence="11" id="KW-1185">Reference proteome</keyword>
<dbReference type="EMBL" id="LIAE01010337">
    <property type="protein sequence ID" value="PAV62999.1"/>
    <property type="molecule type" value="Genomic_DNA"/>
</dbReference>
<comment type="similarity">
    <text evidence="2">Belongs to the NAB family.</text>
</comment>
<dbReference type="InterPro" id="IPR038398">
    <property type="entry name" value="NCD2_sf"/>
</dbReference>
<keyword evidence="3" id="KW-0678">Repressor</keyword>
<evidence type="ECO:0000256" key="6">
    <source>
        <dbReference type="ARBA" id="ARBA00023242"/>
    </source>
</evidence>
<keyword evidence="5" id="KW-0804">Transcription</keyword>
<dbReference type="Pfam" id="PF04905">
    <property type="entry name" value="NCD2"/>
    <property type="match status" value="1"/>
</dbReference>
<name>A0A2A2JNB1_9BILA</name>
<dbReference type="InterPro" id="IPR006988">
    <property type="entry name" value="Nab_N"/>
</dbReference>
<dbReference type="GO" id="GO:0045892">
    <property type="term" value="P:negative regulation of DNA-templated transcription"/>
    <property type="evidence" value="ECO:0007669"/>
    <property type="project" value="InterPro"/>
</dbReference>
<proteinExistence type="inferred from homology"/>
<feature type="compositionally biased region" description="Low complexity" evidence="7">
    <location>
        <begin position="11"/>
        <end position="45"/>
    </location>
</feature>
<evidence type="ECO:0000313" key="11">
    <source>
        <dbReference type="Proteomes" id="UP000218231"/>
    </source>
</evidence>
<feature type="compositionally biased region" description="Low complexity" evidence="7">
    <location>
        <begin position="58"/>
        <end position="69"/>
    </location>
</feature>
<sequence length="529" mass="56572">MPSFPPPRPPASEASSSSASKAEPIESVSSAAAGQSQTQQTQQTAETRKSATPDRGASTTPSKETTPSKPELHKDVPSTSLSFLPQVPPRPDVQPTSLSEWQLLAVLHKANLVQFYETFISKGGDDINQIMQCEEDEFLEIMNLVGMASKPLHVRRLQRALTEFSNNQTAFNLAAIQAIGPPPVPSYTLPATSDPISFLLPGLASSLASFSTSTTAVHSSTADSSSGPSSAPSAVLPPSISVGASSLSVPLASNFPSLLGPLATAIRPTISAAGGVTANIMEGRELPSDSISHRTIIRLGPSPSHKEEKGPSPAFLVSPLAVATLQPESSTSHQIGMPVQYNDFVQLGDFDPNNCNQTAYLSAAQVARLTLCAHATHSRLPSFQPRMVQNKKRVSKEILDLMAMPVSTPNRAEIFRKYSAIYGRFDAKRKASKVLSLHEVAVNEAATQLCLLCPALLTRRDELFPLARQVVKDAGYHYAKGSRKRHGDSEARTPSRSPSVSPRPSETLSSEMKSPSEKQSKTNTVSHLI</sequence>
<evidence type="ECO:0000256" key="2">
    <source>
        <dbReference type="ARBA" id="ARBA00008864"/>
    </source>
</evidence>
<dbReference type="InterPro" id="IPR006989">
    <property type="entry name" value="NAB_co-repressor_dom"/>
</dbReference>
<dbReference type="GO" id="GO:0005634">
    <property type="term" value="C:nucleus"/>
    <property type="evidence" value="ECO:0007669"/>
    <property type="project" value="UniProtKB-SubCell"/>
</dbReference>
<dbReference type="AlphaFoldDB" id="A0A2A2JNB1"/>
<dbReference type="PANTHER" id="PTHR12623">
    <property type="entry name" value="NGFI-A BINDING PROTEIN"/>
    <property type="match status" value="1"/>
</dbReference>
<dbReference type="OrthoDB" id="10028556at2759"/>
<protein>
    <recommendedName>
        <fullName evidence="12">NAB co-repressor domain-containing protein</fullName>
    </recommendedName>
</protein>
<feature type="domain" description="NAB co-repressor" evidence="9">
    <location>
        <begin position="361"/>
        <end position="483"/>
    </location>
</feature>
<dbReference type="InterPro" id="IPR013761">
    <property type="entry name" value="SAM/pointed_sf"/>
</dbReference>
<evidence type="ECO:0008006" key="12">
    <source>
        <dbReference type="Google" id="ProtNLM"/>
    </source>
</evidence>
<keyword evidence="6" id="KW-0539">Nucleus</keyword>
<evidence type="ECO:0000259" key="9">
    <source>
        <dbReference type="Pfam" id="PF04905"/>
    </source>
</evidence>
<dbReference type="STRING" id="2018661.A0A2A2JNB1"/>
<dbReference type="Gene3D" id="1.10.150.50">
    <property type="entry name" value="Transcription Factor, Ets-1"/>
    <property type="match status" value="1"/>
</dbReference>
<reference evidence="10 11" key="1">
    <citation type="journal article" date="2017" name="Curr. Biol.">
        <title>Genome architecture and evolution of a unichromosomal asexual nematode.</title>
        <authorList>
            <person name="Fradin H."/>
            <person name="Zegar C."/>
            <person name="Gutwein M."/>
            <person name="Lucas J."/>
            <person name="Kovtun M."/>
            <person name="Corcoran D."/>
            <person name="Baugh L.R."/>
            <person name="Kiontke K."/>
            <person name="Gunsalus K."/>
            <person name="Fitch D.H."/>
            <person name="Piano F."/>
        </authorList>
    </citation>
    <scope>NUCLEOTIDE SEQUENCE [LARGE SCALE GENOMIC DNA]</scope>
    <source>
        <strain evidence="10">PF1309</strain>
    </source>
</reference>
<evidence type="ECO:0000313" key="10">
    <source>
        <dbReference type="EMBL" id="PAV62999.1"/>
    </source>
</evidence>
<dbReference type="Pfam" id="PF04904">
    <property type="entry name" value="SAM_NCD1"/>
    <property type="match status" value="1"/>
</dbReference>
<keyword evidence="4" id="KW-0805">Transcription regulation</keyword>
<organism evidence="10 11">
    <name type="scientific">Diploscapter pachys</name>
    <dbReference type="NCBI Taxonomy" id="2018661"/>
    <lineage>
        <taxon>Eukaryota</taxon>
        <taxon>Metazoa</taxon>
        <taxon>Ecdysozoa</taxon>
        <taxon>Nematoda</taxon>
        <taxon>Chromadorea</taxon>
        <taxon>Rhabditida</taxon>
        <taxon>Rhabditina</taxon>
        <taxon>Rhabditomorpha</taxon>
        <taxon>Rhabditoidea</taxon>
        <taxon>Rhabditidae</taxon>
        <taxon>Diploscapter</taxon>
    </lineage>
</organism>
<evidence type="ECO:0000256" key="5">
    <source>
        <dbReference type="ARBA" id="ARBA00023163"/>
    </source>
</evidence>
<accession>A0A2A2JNB1</accession>
<evidence type="ECO:0000256" key="1">
    <source>
        <dbReference type="ARBA" id="ARBA00004123"/>
    </source>
</evidence>
<evidence type="ECO:0000256" key="4">
    <source>
        <dbReference type="ARBA" id="ARBA00023015"/>
    </source>
</evidence>
<feature type="region of interest" description="Disordered" evidence="7">
    <location>
        <begin position="1"/>
        <end position="94"/>
    </location>
</feature>
<dbReference type="PANTHER" id="PTHR12623:SF10">
    <property type="entry name" value="NGFI-A-BINDING PROTEIN HOMOLOG"/>
    <property type="match status" value="1"/>
</dbReference>
<evidence type="ECO:0000256" key="3">
    <source>
        <dbReference type="ARBA" id="ARBA00022491"/>
    </source>
</evidence>
<feature type="domain" description="Nab N-terminal" evidence="8">
    <location>
        <begin position="95"/>
        <end position="172"/>
    </location>
</feature>
<comment type="caution">
    <text evidence="10">The sequence shown here is derived from an EMBL/GenBank/DDBJ whole genome shotgun (WGS) entry which is preliminary data.</text>
</comment>
<feature type="compositionally biased region" description="Pro residues" evidence="7">
    <location>
        <begin position="1"/>
        <end position="10"/>
    </location>
</feature>
<feature type="region of interest" description="Disordered" evidence="7">
    <location>
        <begin position="478"/>
        <end position="529"/>
    </location>
</feature>
<comment type="subcellular location">
    <subcellularLocation>
        <location evidence="1">Nucleus</location>
    </subcellularLocation>
</comment>